<evidence type="ECO:0000313" key="1">
    <source>
        <dbReference type="EMBL" id="KAH7369093.1"/>
    </source>
</evidence>
<protein>
    <submittedName>
        <fullName evidence="1">Uncharacterized protein</fullName>
    </submittedName>
</protein>
<keyword evidence="2" id="KW-1185">Reference proteome</keyword>
<dbReference type="AlphaFoldDB" id="A0A8K0TP83"/>
<organism evidence="1 2">
    <name type="scientific">Plectosphaerella cucumerina</name>
    <dbReference type="NCBI Taxonomy" id="40658"/>
    <lineage>
        <taxon>Eukaryota</taxon>
        <taxon>Fungi</taxon>
        <taxon>Dikarya</taxon>
        <taxon>Ascomycota</taxon>
        <taxon>Pezizomycotina</taxon>
        <taxon>Sordariomycetes</taxon>
        <taxon>Hypocreomycetidae</taxon>
        <taxon>Glomerellales</taxon>
        <taxon>Plectosphaerellaceae</taxon>
        <taxon>Plectosphaerella</taxon>
    </lineage>
</organism>
<comment type="caution">
    <text evidence="1">The sequence shown here is derived from an EMBL/GenBank/DDBJ whole genome shotgun (WGS) entry which is preliminary data.</text>
</comment>
<reference evidence="1" key="1">
    <citation type="journal article" date="2021" name="Nat. Commun.">
        <title>Genetic determinants of endophytism in the Arabidopsis root mycobiome.</title>
        <authorList>
            <person name="Mesny F."/>
            <person name="Miyauchi S."/>
            <person name="Thiergart T."/>
            <person name="Pickel B."/>
            <person name="Atanasova L."/>
            <person name="Karlsson M."/>
            <person name="Huettel B."/>
            <person name="Barry K.W."/>
            <person name="Haridas S."/>
            <person name="Chen C."/>
            <person name="Bauer D."/>
            <person name="Andreopoulos W."/>
            <person name="Pangilinan J."/>
            <person name="LaButti K."/>
            <person name="Riley R."/>
            <person name="Lipzen A."/>
            <person name="Clum A."/>
            <person name="Drula E."/>
            <person name="Henrissat B."/>
            <person name="Kohler A."/>
            <person name="Grigoriev I.V."/>
            <person name="Martin F.M."/>
            <person name="Hacquard S."/>
        </authorList>
    </citation>
    <scope>NUCLEOTIDE SEQUENCE</scope>
    <source>
        <strain evidence="1">MPI-CAGE-AT-0016</strain>
    </source>
</reference>
<accession>A0A8K0TP83</accession>
<sequence>MPPATTQPPMQKRRRCVPCDPRHVCPDKTGPGNYPHESNLRLRMAESKISEMRDAGDAESTMTRVRVVVWDVATGMWRRGGPRSSSKVWQLGTDAYQEVVRSHVQGRKYGECPVKDANSLRQLTASGGMSGEGVWTGRVCGYKAGWKDDIGWTISPLIFSPFLFTCHVLIFHVPCFIFTCVSCCAGSISRVNYLV</sequence>
<dbReference type="EMBL" id="JAGPXD010000002">
    <property type="protein sequence ID" value="KAH7369093.1"/>
    <property type="molecule type" value="Genomic_DNA"/>
</dbReference>
<dbReference type="Proteomes" id="UP000813385">
    <property type="component" value="Unassembled WGS sequence"/>
</dbReference>
<gene>
    <name evidence="1" type="ORF">B0T11DRAFT_70373</name>
</gene>
<evidence type="ECO:0000313" key="2">
    <source>
        <dbReference type="Proteomes" id="UP000813385"/>
    </source>
</evidence>
<name>A0A8K0TP83_9PEZI</name>
<proteinExistence type="predicted"/>
<dbReference type="OrthoDB" id="10591995at2759"/>